<gene>
    <name evidence="1" type="ORF">HK103_004856</name>
</gene>
<sequence>MKKSTSVHELYWNYQKETFILAGRFYLVASPNLSHRLGTPPRRLTNDPNPEEYWEKEREKHWKSLSREYRASFSWPVSGELLKPSETATWSAYKGINTVKQSYGLDVGYKYTTLDAMPIKQLTLAELKIRENNPQAELENVHQMAFDNFCLLVFKPTKVDHTVIPRSGIPQRFIYSTDKDNWVVEEVNP</sequence>
<comment type="caution">
    <text evidence="1">The sequence shown here is derived from an EMBL/GenBank/DDBJ whole genome shotgun (WGS) entry which is preliminary data.</text>
</comment>
<protein>
    <submittedName>
        <fullName evidence="1">Uncharacterized protein</fullName>
    </submittedName>
</protein>
<dbReference type="SUPFAM" id="SSF50475">
    <property type="entry name" value="FMN-binding split barrel"/>
    <property type="match status" value="1"/>
</dbReference>
<evidence type="ECO:0000313" key="1">
    <source>
        <dbReference type="EMBL" id="KAJ3257158.1"/>
    </source>
</evidence>
<name>A0AAD5UFZ9_9FUNG</name>
<accession>A0AAD5UFZ9</accession>
<dbReference type="PANTHER" id="PTHR28243:SF1">
    <property type="entry name" value="PYRIDOXAMINE 5'-PHOSPHATE OXIDASE ALR4036 FAMILY FMN-BINDING DOMAIN-CONTAINING PROTEIN"/>
    <property type="match status" value="1"/>
</dbReference>
<dbReference type="EMBL" id="JADGKB010000041">
    <property type="protein sequence ID" value="KAJ3257158.1"/>
    <property type="molecule type" value="Genomic_DNA"/>
</dbReference>
<dbReference type="PANTHER" id="PTHR28243">
    <property type="entry name" value="AGL049CP"/>
    <property type="match status" value="1"/>
</dbReference>
<proteinExistence type="predicted"/>
<dbReference type="AlphaFoldDB" id="A0AAD5UFZ9"/>
<dbReference type="InterPro" id="IPR012349">
    <property type="entry name" value="Split_barrel_FMN-bd"/>
</dbReference>
<evidence type="ECO:0000313" key="2">
    <source>
        <dbReference type="Proteomes" id="UP001210925"/>
    </source>
</evidence>
<reference evidence="1" key="1">
    <citation type="submission" date="2020-05" db="EMBL/GenBank/DDBJ databases">
        <title>Phylogenomic resolution of chytrid fungi.</title>
        <authorList>
            <person name="Stajich J.E."/>
            <person name="Amses K."/>
            <person name="Simmons R."/>
            <person name="Seto K."/>
            <person name="Myers J."/>
            <person name="Bonds A."/>
            <person name="Quandt C.A."/>
            <person name="Barry K."/>
            <person name="Liu P."/>
            <person name="Grigoriev I."/>
            <person name="Longcore J.E."/>
            <person name="James T.Y."/>
        </authorList>
    </citation>
    <scope>NUCLEOTIDE SEQUENCE</scope>
    <source>
        <strain evidence="1">PLAUS21</strain>
    </source>
</reference>
<keyword evidence="2" id="KW-1185">Reference proteome</keyword>
<dbReference type="Proteomes" id="UP001210925">
    <property type="component" value="Unassembled WGS sequence"/>
</dbReference>
<dbReference type="Gene3D" id="2.30.110.10">
    <property type="entry name" value="Electron Transport, Fmn-binding Protein, Chain A"/>
    <property type="match status" value="1"/>
</dbReference>
<organism evidence="1 2">
    <name type="scientific">Boothiomyces macroporosus</name>
    <dbReference type="NCBI Taxonomy" id="261099"/>
    <lineage>
        <taxon>Eukaryota</taxon>
        <taxon>Fungi</taxon>
        <taxon>Fungi incertae sedis</taxon>
        <taxon>Chytridiomycota</taxon>
        <taxon>Chytridiomycota incertae sedis</taxon>
        <taxon>Chytridiomycetes</taxon>
        <taxon>Rhizophydiales</taxon>
        <taxon>Terramycetaceae</taxon>
        <taxon>Boothiomyces</taxon>
    </lineage>
</organism>